<proteinExistence type="predicted"/>
<dbReference type="GeneID" id="92560636"/>
<dbReference type="RefSeq" id="WP_152063199.1">
    <property type="nucleotide sequence ID" value="NZ_CABWIC010000007.1"/>
</dbReference>
<sequence length="103" mass="11535">MMVRLVISKNAALEISGIAQYLKDELASPGAASSFIQEFRHQAKLACSFPSSHALCPHPELAQRGYRSFRVGRYVAIYSFMDDCLKILHVFHQSQDYVDDALG</sequence>
<dbReference type="Proteomes" id="UP000405524">
    <property type="component" value="Unassembled WGS sequence"/>
</dbReference>
<name>A0A5K1ITI2_9ACTN</name>
<dbReference type="InterPro" id="IPR035093">
    <property type="entry name" value="RelE/ParE_toxin_dom_sf"/>
</dbReference>
<protein>
    <submittedName>
        <fullName evidence="2">Plasmid stabilisation system protein</fullName>
    </submittedName>
</protein>
<dbReference type="EMBL" id="CABWIC010000007">
    <property type="protein sequence ID" value="VWL92207.1"/>
    <property type="molecule type" value="Genomic_DNA"/>
</dbReference>
<dbReference type="Gene3D" id="3.30.2310.20">
    <property type="entry name" value="RelE-like"/>
    <property type="match status" value="1"/>
</dbReference>
<accession>A0A5K1ITI2</accession>
<evidence type="ECO:0000313" key="2">
    <source>
        <dbReference type="EMBL" id="VWL92207.1"/>
    </source>
</evidence>
<dbReference type="AlphaFoldDB" id="A0A5K1ITI2"/>
<evidence type="ECO:0000256" key="1">
    <source>
        <dbReference type="ARBA" id="ARBA00022649"/>
    </source>
</evidence>
<organism evidence="2 3">
    <name type="scientific">Collinsella intestinalis</name>
    <dbReference type="NCBI Taxonomy" id="147207"/>
    <lineage>
        <taxon>Bacteria</taxon>
        <taxon>Bacillati</taxon>
        <taxon>Actinomycetota</taxon>
        <taxon>Coriobacteriia</taxon>
        <taxon>Coriobacteriales</taxon>
        <taxon>Coriobacteriaceae</taxon>
        <taxon>Collinsella</taxon>
    </lineage>
</organism>
<dbReference type="OrthoDB" id="3183589at2"/>
<gene>
    <name evidence="2" type="ORF">JKKLCJKK_00505</name>
</gene>
<keyword evidence="1" id="KW-1277">Toxin-antitoxin system</keyword>
<evidence type="ECO:0000313" key="3">
    <source>
        <dbReference type="Proteomes" id="UP000405524"/>
    </source>
</evidence>
<reference evidence="2 3" key="1">
    <citation type="submission" date="2019-10" db="EMBL/GenBank/DDBJ databases">
        <authorList>
            <person name="Wolf R A."/>
        </authorList>
    </citation>
    <scope>NUCLEOTIDE SEQUENCE [LARGE SCALE GENOMIC DNA]</scope>
    <source>
        <strain evidence="2">Collinsella_intestinalis_DSM_13632</strain>
    </source>
</reference>
<dbReference type="InterPro" id="IPR007712">
    <property type="entry name" value="RelE/ParE_toxin"/>
</dbReference>
<dbReference type="Pfam" id="PF05016">
    <property type="entry name" value="ParE_toxin"/>
    <property type="match status" value="1"/>
</dbReference>